<reference evidence="2" key="2">
    <citation type="journal article" date="2015" name="Fish Shellfish Immunol.">
        <title>Early steps in the European eel (Anguilla anguilla)-Vibrio vulnificus interaction in the gills: Role of the RtxA13 toxin.</title>
        <authorList>
            <person name="Callol A."/>
            <person name="Pajuelo D."/>
            <person name="Ebbesson L."/>
            <person name="Teles M."/>
            <person name="MacKenzie S."/>
            <person name="Amaro C."/>
        </authorList>
    </citation>
    <scope>NUCLEOTIDE SEQUENCE</scope>
</reference>
<dbReference type="EMBL" id="GBXM01061851">
    <property type="protein sequence ID" value="JAH46726.1"/>
    <property type="molecule type" value="Transcribed_RNA"/>
</dbReference>
<name>A0A0E9SZJ4_ANGAN</name>
<evidence type="ECO:0000313" key="2">
    <source>
        <dbReference type="EMBL" id="JAH46726.1"/>
    </source>
</evidence>
<accession>A0A0E9SZJ4</accession>
<reference evidence="2" key="1">
    <citation type="submission" date="2014-11" db="EMBL/GenBank/DDBJ databases">
        <authorList>
            <person name="Amaro Gonzalez C."/>
        </authorList>
    </citation>
    <scope>NUCLEOTIDE SEQUENCE</scope>
</reference>
<organism evidence="2">
    <name type="scientific">Anguilla anguilla</name>
    <name type="common">European freshwater eel</name>
    <name type="synonym">Muraena anguilla</name>
    <dbReference type="NCBI Taxonomy" id="7936"/>
    <lineage>
        <taxon>Eukaryota</taxon>
        <taxon>Metazoa</taxon>
        <taxon>Chordata</taxon>
        <taxon>Craniata</taxon>
        <taxon>Vertebrata</taxon>
        <taxon>Euteleostomi</taxon>
        <taxon>Actinopterygii</taxon>
        <taxon>Neopterygii</taxon>
        <taxon>Teleostei</taxon>
        <taxon>Anguilliformes</taxon>
        <taxon>Anguillidae</taxon>
        <taxon>Anguilla</taxon>
    </lineage>
</organism>
<protein>
    <submittedName>
        <fullName evidence="2">Uncharacterized protein</fullName>
    </submittedName>
</protein>
<sequence>MPSHVRVQTCHCQVQVVGPAEQNREFHPSAREENLHQLPSAAVLLDRRLGGAHHGGHQAHGGRDAKGAGGAS</sequence>
<proteinExistence type="predicted"/>
<evidence type="ECO:0000256" key="1">
    <source>
        <dbReference type="SAM" id="MobiDB-lite"/>
    </source>
</evidence>
<dbReference type="AlphaFoldDB" id="A0A0E9SZJ4"/>
<feature type="region of interest" description="Disordered" evidence="1">
    <location>
        <begin position="46"/>
        <end position="72"/>
    </location>
</feature>